<dbReference type="Proteomes" id="UP000237911">
    <property type="component" value="Unassembled WGS sequence"/>
</dbReference>
<keyword evidence="9" id="KW-0238">DNA-binding</keyword>
<dbReference type="GO" id="GO:0006310">
    <property type="term" value="P:DNA recombination"/>
    <property type="evidence" value="ECO:0007669"/>
    <property type="project" value="UniProtKB-KW"/>
</dbReference>
<keyword evidence="13" id="KW-1185">Reference proteome</keyword>
<evidence type="ECO:0000256" key="7">
    <source>
        <dbReference type="ARBA" id="ARBA00022801"/>
    </source>
</evidence>
<evidence type="ECO:0008006" key="14">
    <source>
        <dbReference type="Google" id="ProtNLM"/>
    </source>
</evidence>
<proteinExistence type="inferred from homology"/>
<evidence type="ECO:0000256" key="1">
    <source>
        <dbReference type="ARBA" id="ARBA00009518"/>
    </source>
</evidence>
<dbReference type="InterPro" id="IPR020563">
    <property type="entry name" value="X-over_junc_endoDNase_Mg_BS"/>
</dbReference>
<dbReference type="GO" id="GO:0006281">
    <property type="term" value="P:DNA repair"/>
    <property type="evidence" value="ECO:0007669"/>
    <property type="project" value="UniProtKB-KW"/>
</dbReference>
<keyword evidence="8" id="KW-0460">Magnesium</keyword>
<gene>
    <name evidence="12" type="ORF">C5U48_12875</name>
</gene>
<keyword evidence="7" id="KW-0378">Hydrolase</keyword>
<keyword evidence="11" id="KW-0234">DNA repair</keyword>
<evidence type="ECO:0000256" key="11">
    <source>
        <dbReference type="ARBA" id="ARBA00023204"/>
    </source>
</evidence>
<dbReference type="InterPro" id="IPR036397">
    <property type="entry name" value="RNaseH_sf"/>
</dbReference>
<evidence type="ECO:0000256" key="5">
    <source>
        <dbReference type="ARBA" id="ARBA00022759"/>
    </source>
</evidence>
<keyword evidence="3" id="KW-0540">Nuclease</keyword>
<dbReference type="GO" id="GO:0046872">
    <property type="term" value="F:metal ion binding"/>
    <property type="evidence" value="ECO:0007669"/>
    <property type="project" value="UniProtKB-KW"/>
</dbReference>
<dbReference type="PROSITE" id="PS01321">
    <property type="entry name" value="RUVC"/>
    <property type="match status" value="1"/>
</dbReference>
<evidence type="ECO:0000256" key="2">
    <source>
        <dbReference type="ARBA" id="ARBA00022490"/>
    </source>
</evidence>
<evidence type="ECO:0000313" key="13">
    <source>
        <dbReference type="Proteomes" id="UP000237911"/>
    </source>
</evidence>
<dbReference type="InterPro" id="IPR012337">
    <property type="entry name" value="RNaseH-like_sf"/>
</dbReference>
<dbReference type="Pfam" id="PF02075">
    <property type="entry name" value="RuvC"/>
    <property type="match status" value="1"/>
</dbReference>
<dbReference type="PRINTS" id="PR00696">
    <property type="entry name" value="RSOLVASERUVC"/>
</dbReference>
<dbReference type="RefSeq" id="WP_105295230.1">
    <property type="nucleotide sequence ID" value="NZ_PUEV01000056.1"/>
</dbReference>
<evidence type="ECO:0000256" key="4">
    <source>
        <dbReference type="ARBA" id="ARBA00022723"/>
    </source>
</evidence>
<evidence type="ECO:0000256" key="6">
    <source>
        <dbReference type="ARBA" id="ARBA00022763"/>
    </source>
</evidence>
<accession>A0A9X7IM87</accession>
<organism evidence="12 13">
    <name type="scientific">Mycolicibacter virginiensis</name>
    <dbReference type="NCBI Taxonomy" id="1795032"/>
    <lineage>
        <taxon>Bacteria</taxon>
        <taxon>Bacillati</taxon>
        <taxon>Actinomycetota</taxon>
        <taxon>Actinomycetes</taxon>
        <taxon>Mycobacteriales</taxon>
        <taxon>Mycobacteriaceae</taxon>
        <taxon>Mycolicibacter</taxon>
    </lineage>
</organism>
<evidence type="ECO:0000256" key="9">
    <source>
        <dbReference type="ARBA" id="ARBA00023125"/>
    </source>
</evidence>
<sequence>MIVAGIDPSLTSTGVAILEHGNPAYLHAVGHGGRDGASYDHRSRRIVSQCRTITGILATWTLDLAVIEGPAYAHANAYTHDGAGLWWGLYSALRARKIPTAVIAPKTRARWATGNGNADKKAVLAAVRTWWPNTTIRNHDIADALALATIGAHHHGDPMPFPTKPRHTLALEAIAWP</sequence>
<evidence type="ECO:0000256" key="8">
    <source>
        <dbReference type="ARBA" id="ARBA00022842"/>
    </source>
</evidence>
<dbReference type="SUPFAM" id="SSF53098">
    <property type="entry name" value="Ribonuclease H-like"/>
    <property type="match status" value="1"/>
</dbReference>
<keyword evidence="5" id="KW-0255">Endonuclease</keyword>
<keyword evidence="2" id="KW-0963">Cytoplasm</keyword>
<dbReference type="Gene3D" id="3.30.420.10">
    <property type="entry name" value="Ribonuclease H-like superfamily/Ribonuclease H"/>
    <property type="match status" value="1"/>
</dbReference>
<dbReference type="PANTHER" id="PTHR30194">
    <property type="entry name" value="CROSSOVER JUNCTION ENDODEOXYRIBONUCLEASE RUVC"/>
    <property type="match status" value="1"/>
</dbReference>
<protein>
    <recommendedName>
        <fullName evidence="14">Holliday junction nuclease RuvC</fullName>
    </recommendedName>
</protein>
<reference evidence="12 13" key="1">
    <citation type="submission" date="2018-02" db="EMBL/GenBank/DDBJ databases">
        <title>Draft genome sequence of Mycobacterium virginiense isolated from mud of a swine farm in Japan.</title>
        <authorList>
            <person name="Ohya K."/>
        </authorList>
    </citation>
    <scope>NUCLEOTIDE SEQUENCE [LARGE SCALE GENOMIC DNA]</scope>
    <source>
        <strain evidence="12 13">GF75</strain>
    </source>
</reference>
<name>A0A9X7IM87_9MYCO</name>
<dbReference type="EMBL" id="PUEV01000056">
    <property type="protein sequence ID" value="PQM51814.1"/>
    <property type="molecule type" value="Genomic_DNA"/>
</dbReference>
<keyword evidence="10" id="KW-0233">DNA recombination</keyword>
<comment type="similarity">
    <text evidence="1">Belongs to the RuvC family.</text>
</comment>
<keyword evidence="6" id="KW-0227">DNA damage</keyword>
<dbReference type="GO" id="GO:0003677">
    <property type="term" value="F:DNA binding"/>
    <property type="evidence" value="ECO:0007669"/>
    <property type="project" value="UniProtKB-KW"/>
</dbReference>
<evidence type="ECO:0000256" key="3">
    <source>
        <dbReference type="ARBA" id="ARBA00022722"/>
    </source>
</evidence>
<comment type="caution">
    <text evidence="12">The sequence shown here is derived from an EMBL/GenBank/DDBJ whole genome shotgun (WGS) entry which is preliminary data.</text>
</comment>
<evidence type="ECO:0000256" key="10">
    <source>
        <dbReference type="ARBA" id="ARBA00023172"/>
    </source>
</evidence>
<dbReference type="AlphaFoldDB" id="A0A9X7IM87"/>
<dbReference type="PANTHER" id="PTHR30194:SF3">
    <property type="entry name" value="CROSSOVER JUNCTION ENDODEOXYRIBONUCLEASE RUVC"/>
    <property type="match status" value="1"/>
</dbReference>
<keyword evidence="4" id="KW-0479">Metal-binding</keyword>
<dbReference type="InterPro" id="IPR002176">
    <property type="entry name" value="X-over_junc_endoDNase_RuvC"/>
</dbReference>
<evidence type="ECO:0000313" key="12">
    <source>
        <dbReference type="EMBL" id="PQM51814.1"/>
    </source>
</evidence>
<dbReference type="GO" id="GO:0008821">
    <property type="term" value="F:crossover junction DNA endonuclease activity"/>
    <property type="evidence" value="ECO:0007669"/>
    <property type="project" value="InterPro"/>
</dbReference>